<gene>
    <name evidence="3" type="ORF">I9W95_14530</name>
</gene>
<sequence>MVADQLLGSVADAIVYKAYDHFYFDVLSALPDASPLPREALSEAIASSHLVLERLDSTLAIGDEEPDPRQMLRVRIQSALFNIIAGERAEAAMHERMLSQESAVTKVAIYTGAFMTGIGSSAWGLALWAKEVSDVVNPVVRIHNNIKAIRAAWDSENFAEAYSSNILSAEKRELVEALGFDPTAINAQQIDEAIAMSDLVMSDESLREMLYRFVKDYAEAQHSIEIAEVAGSGAFEIILTIILAAVTGGAGVLAMVGSKAALIRKFSAVGDLLGEFAQASKKIALRNSKRGAKQEKASFKDLETSEGRSEKTDAHGAETGEVSAPSDQKIRVIRRHKSGNQQVQKNGQHWNVPKHKTPSDIPEPDDVGDSLQRLTTESAAKWNPRRNLSAREKEAIANAKVDGEYWRANLLERQAKGRWVERQVRISAEKEGLPLEWSRTGVDATDVKSGAKYDILSGTDSNIDLHAKRMPDELFRMIKF</sequence>
<evidence type="ECO:0000256" key="2">
    <source>
        <dbReference type="SAM" id="Phobius"/>
    </source>
</evidence>
<organism evidence="3 4">
    <name type="scientific">Thalassolituus marinus</name>
    <dbReference type="NCBI Taxonomy" id="671053"/>
    <lineage>
        <taxon>Bacteria</taxon>
        <taxon>Pseudomonadati</taxon>
        <taxon>Pseudomonadota</taxon>
        <taxon>Gammaproteobacteria</taxon>
        <taxon>Oceanospirillales</taxon>
        <taxon>Oceanospirillaceae</taxon>
        <taxon>Thalassolituus</taxon>
    </lineage>
</organism>
<name>A0ABS7ZST8_9GAMM</name>
<comment type="caution">
    <text evidence="3">The sequence shown here is derived from an EMBL/GenBank/DDBJ whole genome shotgun (WGS) entry which is preliminary data.</text>
</comment>
<dbReference type="RefSeq" id="WP_225676174.1">
    <property type="nucleotide sequence ID" value="NZ_JAEDAH010000093.1"/>
</dbReference>
<dbReference type="Proteomes" id="UP000714380">
    <property type="component" value="Unassembled WGS sequence"/>
</dbReference>
<feature type="transmembrane region" description="Helical" evidence="2">
    <location>
        <begin position="237"/>
        <end position="256"/>
    </location>
</feature>
<accession>A0ABS7ZST8</accession>
<protein>
    <submittedName>
        <fullName evidence="3">Uncharacterized protein</fullName>
    </submittedName>
</protein>
<evidence type="ECO:0000256" key="1">
    <source>
        <dbReference type="SAM" id="MobiDB-lite"/>
    </source>
</evidence>
<dbReference type="EMBL" id="JAEDAH010000093">
    <property type="protein sequence ID" value="MCA6064826.1"/>
    <property type="molecule type" value="Genomic_DNA"/>
</dbReference>
<evidence type="ECO:0000313" key="4">
    <source>
        <dbReference type="Proteomes" id="UP000714380"/>
    </source>
</evidence>
<keyword evidence="4" id="KW-1185">Reference proteome</keyword>
<feature type="region of interest" description="Disordered" evidence="1">
    <location>
        <begin position="287"/>
        <end position="366"/>
    </location>
</feature>
<feature type="compositionally biased region" description="Polar residues" evidence="1">
    <location>
        <begin position="339"/>
        <end position="349"/>
    </location>
</feature>
<feature type="compositionally biased region" description="Basic and acidic residues" evidence="1">
    <location>
        <begin position="292"/>
        <end position="318"/>
    </location>
</feature>
<keyword evidence="2" id="KW-0812">Transmembrane</keyword>
<keyword evidence="2" id="KW-1133">Transmembrane helix</keyword>
<evidence type="ECO:0000313" key="3">
    <source>
        <dbReference type="EMBL" id="MCA6064826.1"/>
    </source>
</evidence>
<keyword evidence="2" id="KW-0472">Membrane</keyword>
<proteinExistence type="predicted"/>
<reference evidence="3 4" key="1">
    <citation type="submission" date="2020-12" db="EMBL/GenBank/DDBJ databases">
        <title>Novel Thalassolituus-related marine hydrocarbonoclastic bacteria mediated algae-derived hydrocarbons mineralization in twilight zone of the northern South China Sea.</title>
        <authorList>
            <person name="Dong C."/>
        </authorList>
    </citation>
    <scope>NUCLEOTIDE SEQUENCE [LARGE SCALE GENOMIC DNA]</scope>
    <source>
        <strain evidence="3 4">IMCC1826</strain>
    </source>
</reference>